<dbReference type="Proteomes" id="UP001066276">
    <property type="component" value="Chromosome 9"/>
</dbReference>
<name>A0AAV7MIY9_PLEWA</name>
<protein>
    <recommendedName>
        <fullName evidence="3">Reverse transcriptase zinc-binding domain-containing protein</fullName>
    </recommendedName>
</protein>
<gene>
    <name evidence="1" type="ORF">NDU88_000920</name>
</gene>
<reference evidence="1" key="1">
    <citation type="journal article" date="2022" name="bioRxiv">
        <title>Sequencing and chromosome-scale assembly of the giantPleurodeles waltlgenome.</title>
        <authorList>
            <person name="Brown T."/>
            <person name="Elewa A."/>
            <person name="Iarovenko S."/>
            <person name="Subramanian E."/>
            <person name="Araus A.J."/>
            <person name="Petzold A."/>
            <person name="Susuki M."/>
            <person name="Suzuki K.-i.T."/>
            <person name="Hayashi T."/>
            <person name="Toyoda A."/>
            <person name="Oliveira C."/>
            <person name="Osipova E."/>
            <person name="Leigh N.D."/>
            <person name="Simon A."/>
            <person name="Yun M.H."/>
        </authorList>
    </citation>
    <scope>NUCLEOTIDE SEQUENCE</scope>
    <source>
        <strain evidence="1">20211129_DDA</strain>
        <tissue evidence="1">Liver</tissue>
    </source>
</reference>
<organism evidence="1 2">
    <name type="scientific">Pleurodeles waltl</name>
    <name type="common">Iberian ribbed newt</name>
    <dbReference type="NCBI Taxonomy" id="8319"/>
    <lineage>
        <taxon>Eukaryota</taxon>
        <taxon>Metazoa</taxon>
        <taxon>Chordata</taxon>
        <taxon>Craniata</taxon>
        <taxon>Vertebrata</taxon>
        <taxon>Euteleostomi</taxon>
        <taxon>Amphibia</taxon>
        <taxon>Batrachia</taxon>
        <taxon>Caudata</taxon>
        <taxon>Salamandroidea</taxon>
        <taxon>Salamandridae</taxon>
        <taxon>Pleurodelinae</taxon>
        <taxon>Pleurodeles</taxon>
    </lineage>
</organism>
<evidence type="ECO:0000313" key="1">
    <source>
        <dbReference type="EMBL" id="KAJ1103497.1"/>
    </source>
</evidence>
<proteinExistence type="predicted"/>
<sequence>MSSGRRLITWFTRALSYMSRDLLHWIRRTLEQDVGREFLDKEWDRVLIYQDCPADMIHMFWSCSESGRFGTR</sequence>
<evidence type="ECO:0000313" key="2">
    <source>
        <dbReference type="Proteomes" id="UP001066276"/>
    </source>
</evidence>
<evidence type="ECO:0008006" key="3">
    <source>
        <dbReference type="Google" id="ProtNLM"/>
    </source>
</evidence>
<accession>A0AAV7MIY9</accession>
<dbReference type="EMBL" id="JANPWB010000013">
    <property type="protein sequence ID" value="KAJ1103497.1"/>
    <property type="molecule type" value="Genomic_DNA"/>
</dbReference>
<comment type="caution">
    <text evidence="1">The sequence shown here is derived from an EMBL/GenBank/DDBJ whole genome shotgun (WGS) entry which is preliminary data.</text>
</comment>
<dbReference type="AlphaFoldDB" id="A0AAV7MIY9"/>
<keyword evidence="2" id="KW-1185">Reference proteome</keyword>